<reference evidence="7" key="1">
    <citation type="submission" date="2017-02" db="UniProtKB">
        <authorList>
            <consortium name="WormBaseParasite"/>
        </authorList>
    </citation>
    <scope>IDENTIFICATION</scope>
</reference>
<dbReference type="AlphaFoldDB" id="A0A0N4ZGL8"/>
<accession>A0A0N4ZGL8</accession>
<dbReference type="PANTHER" id="PTHR46671">
    <property type="entry name" value="PROTEIN CBG11221"/>
    <property type="match status" value="1"/>
</dbReference>
<evidence type="ECO:0000256" key="3">
    <source>
        <dbReference type="ARBA" id="ARBA00022679"/>
    </source>
</evidence>
<dbReference type="PANTHER" id="PTHR46671:SF7">
    <property type="entry name" value="CORE-2_I-BRANCHING ENZYME"/>
    <property type="match status" value="1"/>
</dbReference>
<keyword evidence="4" id="KW-0472">Membrane</keyword>
<evidence type="ECO:0000256" key="1">
    <source>
        <dbReference type="ARBA" id="ARBA00004606"/>
    </source>
</evidence>
<dbReference type="Pfam" id="PF02485">
    <property type="entry name" value="Branch"/>
    <property type="match status" value="2"/>
</dbReference>
<protein>
    <submittedName>
        <fullName evidence="7">CAP10 domain-containing protein</fullName>
    </submittedName>
</protein>
<evidence type="ECO:0000256" key="5">
    <source>
        <dbReference type="ARBA" id="ARBA00023180"/>
    </source>
</evidence>
<dbReference type="WBParaSite" id="PTRK_0000692500.1">
    <property type="protein sequence ID" value="PTRK_0000692500.1"/>
    <property type="gene ID" value="PTRK_0000692500"/>
</dbReference>
<evidence type="ECO:0000256" key="4">
    <source>
        <dbReference type="ARBA" id="ARBA00023136"/>
    </source>
</evidence>
<evidence type="ECO:0000256" key="2">
    <source>
        <dbReference type="ARBA" id="ARBA00022676"/>
    </source>
</evidence>
<keyword evidence="5" id="KW-0325">Glycoprotein</keyword>
<name>A0A0N4ZGL8_PARTI</name>
<dbReference type="GO" id="GO:0016020">
    <property type="term" value="C:membrane"/>
    <property type="evidence" value="ECO:0007669"/>
    <property type="project" value="UniProtKB-SubCell"/>
</dbReference>
<dbReference type="InterPro" id="IPR003406">
    <property type="entry name" value="Glyco_trans_14"/>
</dbReference>
<dbReference type="GO" id="GO:0016757">
    <property type="term" value="F:glycosyltransferase activity"/>
    <property type="evidence" value="ECO:0007669"/>
    <property type="project" value="UniProtKB-KW"/>
</dbReference>
<dbReference type="STRING" id="131310.A0A0N4ZGL8"/>
<proteinExistence type="predicted"/>
<keyword evidence="2" id="KW-0328">Glycosyltransferase</keyword>
<keyword evidence="3" id="KW-0808">Transferase</keyword>
<evidence type="ECO:0000313" key="6">
    <source>
        <dbReference type="Proteomes" id="UP000038045"/>
    </source>
</evidence>
<organism evidence="6 7">
    <name type="scientific">Parastrongyloides trichosuri</name>
    <name type="common">Possum-specific nematode worm</name>
    <dbReference type="NCBI Taxonomy" id="131310"/>
    <lineage>
        <taxon>Eukaryota</taxon>
        <taxon>Metazoa</taxon>
        <taxon>Ecdysozoa</taxon>
        <taxon>Nematoda</taxon>
        <taxon>Chromadorea</taxon>
        <taxon>Rhabditida</taxon>
        <taxon>Tylenchina</taxon>
        <taxon>Panagrolaimomorpha</taxon>
        <taxon>Strongyloidoidea</taxon>
        <taxon>Strongyloididae</taxon>
        <taxon>Parastrongyloides</taxon>
    </lineage>
</organism>
<comment type="subcellular location">
    <subcellularLocation>
        <location evidence="1">Membrane</location>
        <topology evidence="1">Single-pass type II membrane protein</topology>
    </subcellularLocation>
</comment>
<evidence type="ECO:0000313" key="7">
    <source>
        <dbReference type="WBParaSite" id="PTRK_0000692500.1"/>
    </source>
</evidence>
<sequence length="817" mass="97233">MVTDVYCTFCTLMKFIENKELHTVNLMTVPHELKAVLEDKRSHSYVCNETQKYLDREFCPKYHFMVNKLKSYEIVTTTVKPSKFWMPKEVKNLECQKLIEGDKTYIKKAINNRIKYNDTNLSMKCSDILKRGFNKDLEPKSEIEKKYSIAYASNVYKNDDIPLKSNKELLETLEAMNFPNDIAFVDPSLTVPERYNYSDAWTYEDLNIFLESDPRKNDSNIQLQKVVFQKGLVPAGLRRDTVEYMLTKLNITTFLDKLNNHNLYGHDELSLQTLLSDDVLRIPGHIPRKCLNRYRPRDTFLSRYVIWEPRPCITNIYHHQICTWGVEMLHEMLSYPQWFGYRFREDADWGAAVCWMEYMYNKNYFTTYESPDLWLYYNLPQSTLEREQCPKYHFMLNKLNSYKGNVTTTKKARPFWKPEDVKNLKCQRLFNGDKKYISSIVKNRIVYNDSSLSMECEDIYKRGFNVEIKPSSEIENKYSIAYASNVYKNYGVIERKLSIHYSRNNHYCYMIDSKSPAIFDVMKKLEKCLPNVYVSNIQFDMKSNGENATFGHLECMKLLLKKKAKFHYLILHQNDDFPLKSNREILEILEAMSFPIEMAFVDPSSTVPERYNYSYGWRYKDLGIFLKDDPRLKDKNLMLKNVVFQKGMVAAGFTRAAVEYIVNSINVTKFFKQLNSDLYGNDELSWQTLLSDDNIRVPGYIPRKCLPRYRPRDTYLLRKVIWKPRPCLTHTLYHQVCTFGVETLVELTNYHDLFGYRFKEEIDWGAAVCWFEHIYNKNNNFEKYHIPDLWYYYNLPQAILERYRNRNDFKSMNDCDF</sequence>
<dbReference type="Proteomes" id="UP000038045">
    <property type="component" value="Unplaced"/>
</dbReference>
<keyword evidence="6" id="KW-1185">Reference proteome</keyword>